<keyword evidence="2" id="KW-1185">Reference proteome</keyword>
<dbReference type="STRING" id="1227455.C449_12233"/>
<dbReference type="InParanoid" id="M0MIL3"/>
<dbReference type="PATRIC" id="fig|1227455.4.peg.2510"/>
<sequence>METAHDHARIYVLHDRTYGMGILGTVSEMLEASSESANRGGGKGDGSKGAYWCHDCDERIRDVDVAGDDQPECPDCEEAMEFERSPSSTGCAC</sequence>
<dbReference type="Proteomes" id="UP000011669">
    <property type="component" value="Unassembled WGS sequence"/>
</dbReference>
<evidence type="ECO:0000313" key="2">
    <source>
        <dbReference type="Proteomes" id="UP000011669"/>
    </source>
</evidence>
<gene>
    <name evidence="1" type="ORF">C449_12233</name>
</gene>
<accession>M0MIL3</accession>
<comment type="caution">
    <text evidence="1">The sequence shown here is derived from an EMBL/GenBank/DDBJ whole genome shotgun (WGS) entry which is preliminary data.</text>
</comment>
<reference evidence="1 2" key="1">
    <citation type="journal article" date="2014" name="PLoS Genet.">
        <title>Phylogenetically driven sequencing of extremely halophilic archaea reveals strategies for static and dynamic osmo-response.</title>
        <authorList>
            <person name="Becker E.A."/>
            <person name="Seitzer P.M."/>
            <person name="Tritt A."/>
            <person name="Larsen D."/>
            <person name="Krusor M."/>
            <person name="Yao A.I."/>
            <person name="Wu D."/>
            <person name="Madern D."/>
            <person name="Eisen J.A."/>
            <person name="Darling A.E."/>
            <person name="Facciotti M.T."/>
        </authorList>
    </citation>
    <scope>NUCLEOTIDE SEQUENCE [LARGE SCALE GENOMIC DNA]</scope>
    <source>
        <strain evidence="1 2">DSM 5350</strain>
    </source>
</reference>
<protein>
    <submittedName>
        <fullName evidence="1">Uncharacterized protein</fullName>
    </submittedName>
</protein>
<proteinExistence type="predicted"/>
<dbReference type="EMBL" id="AOMD01000025">
    <property type="protein sequence ID" value="EMA44295.1"/>
    <property type="molecule type" value="Genomic_DNA"/>
</dbReference>
<name>M0MIL3_9EURY</name>
<evidence type="ECO:0000313" key="1">
    <source>
        <dbReference type="EMBL" id="EMA44295.1"/>
    </source>
</evidence>
<dbReference type="AlphaFoldDB" id="M0MIL3"/>
<organism evidence="1 2">
    <name type="scientific">Halococcus saccharolyticus DSM 5350</name>
    <dbReference type="NCBI Taxonomy" id="1227455"/>
    <lineage>
        <taxon>Archaea</taxon>
        <taxon>Methanobacteriati</taxon>
        <taxon>Methanobacteriota</taxon>
        <taxon>Stenosarchaea group</taxon>
        <taxon>Halobacteria</taxon>
        <taxon>Halobacteriales</taxon>
        <taxon>Halococcaceae</taxon>
        <taxon>Halococcus</taxon>
    </lineage>
</organism>